<dbReference type="AlphaFoldDB" id="A0A9P7BG45"/>
<dbReference type="GO" id="GO:0003746">
    <property type="term" value="F:translation elongation factor activity"/>
    <property type="evidence" value="ECO:0007669"/>
    <property type="project" value="InterPro"/>
</dbReference>
<dbReference type="Pfam" id="PF00647">
    <property type="entry name" value="EF1G"/>
    <property type="match status" value="1"/>
</dbReference>
<dbReference type="GO" id="GO:0005634">
    <property type="term" value="C:nucleus"/>
    <property type="evidence" value="ECO:0007669"/>
    <property type="project" value="TreeGrafter"/>
</dbReference>
<dbReference type="PROSITE" id="PS50405">
    <property type="entry name" value="GST_CTER"/>
    <property type="match status" value="1"/>
</dbReference>
<dbReference type="PANTHER" id="PTHR43986">
    <property type="entry name" value="ELONGATION FACTOR 1-GAMMA"/>
    <property type="match status" value="1"/>
</dbReference>
<keyword evidence="3" id="KW-1185">Reference proteome</keyword>
<accession>A0A9P7BG45</accession>
<comment type="caution">
    <text evidence="2">The sequence shown here is derived from an EMBL/GenBank/DDBJ whole genome shotgun (WGS) entry which is preliminary data.</text>
</comment>
<dbReference type="Gene3D" id="1.20.1050.10">
    <property type="match status" value="2"/>
</dbReference>
<dbReference type="EMBL" id="PUHW01000072">
    <property type="protein sequence ID" value="KAG0689581.1"/>
    <property type="molecule type" value="Genomic_DNA"/>
</dbReference>
<evidence type="ECO:0000313" key="2">
    <source>
        <dbReference type="EMBL" id="KAG0689581.1"/>
    </source>
</evidence>
<dbReference type="SMART" id="SM01183">
    <property type="entry name" value="EF1G"/>
    <property type="match status" value="1"/>
</dbReference>
<dbReference type="SUPFAM" id="SSF47616">
    <property type="entry name" value="GST C-terminal domain-like"/>
    <property type="match status" value="2"/>
</dbReference>
<protein>
    <recommendedName>
        <fullName evidence="1">GST C-terminal domain-containing protein</fullName>
    </recommendedName>
</protein>
<reference evidence="2" key="1">
    <citation type="submission" date="2020-11" db="EMBL/GenBank/DDBJ databases">
        <title>Kefir isolates.</title>
        <authorList>
            <person name="Marcisauskas S."/>
            <person name="Kim Y."/>
            <person name="Blasche S."/>
        </authorList>
    </citation>
    <scope>NUCLEOTIDE SEQUENCE</scope>
    <source>
        <strain evidence="2">Olga-1</strain>
    </source>
</reference>
<dbReference type="SUPFAM" id="SSF89942">
    <property type="entry name" value="eEF1-gamma domain"/>
    <property type="match status" value="1"/>
</dbReference>
<name>A0A9P7BG45_9ASCO</name>
<dbReference type="InterPro" id="IPR001662">
    <property type="entry name" value="EF1B_G_C"/>
</dbReference>
<dbReference type="InterPro" id="IPR036282">
    <property type="entry name" value="Glutathione-S-Trfase_C_sf"/>
</dbReference>
<feature type="domain" description="GST C-terminal" evidence="1">
    <location>
        <begin position="263"/>
        <end position="389"/>
    </location>
</feature>
<dbReference type="InterPro" id="IPR050802">
    <property type="entry name" value="EF-GSTs"/>
</dbReference>
<evidence type="ECO:0000313" key="3">
    <source>
        <dbReference type="Proteomes" id="UP000697127"/>
    </source>
</evidence>
<organism evidence="2 3">
    <name type="scientific">Pichia californica</name>
    <dbReference type="NCBI Taxonomy" id="460514"/>
    <lineage>
        <taxon>Eukaryota</taxon>
        <taxon>Fungi</taxon>
        <taxon>Dikarya</taxon>
        <taxon>Ascomycota</taxon>
        <taxon>Saccharomycotina</taxon>
        <taxon>Pichiomycetes</taxon>
        <taxon>Pichiales</taxon>
        <taxon>Pichiaceae</taxon>
        <taxon>Pichia</taxon>
    </lineage>
</organism>
<dbReference type="Gene3D" id="3.30.70.1010">
    <property type="entry name" value="Translation elongation factor EF1B, gamma chain, conserved domain"/>
    <property type="match status" value="1"/>
</dbReference>
<dbReference type="InterPro" id="IPR010987">
    <property type="entry name" value="Glutathione-S-Trfase_C-like"/>
</dbReference>
<dbReference type="PANTHER" id="PTHR43986:SF1">
    <property type="entry name" value="ELONGATION FACTOR 1-GAMMA"/>
    <property type="match status" value="1"/>
</dbReference>
<evidence type="ECO:0000259" key="1">
    <source>
        <dbReference type="PROSITE" id="PS50405"/>
    </source>
</evidence>
<dbReference type="InterPro" id="IPR036433">
    <property type="entry name" value="EF1B_G_C_sf"/>
</dbReference>
<dbReference type="Proteomes" id="UP000697127">
    <property type="component" value="Unassembled WGS sequence"/>
</dbReference>
<proteinExistence type="predicted"/>
<sequence>MPLGTLSGKPGPRMIVPVELIRELKLDIEINLNESLDYEKLNLENTTYQDSISIIIKLVNLHDSKSTLLGTNKTSKNLILEYLLWIENELIEPFKLISYMLQHRIWYNFELHFAKIIDYITEIEKKLKDFPFLTGNLITVADLYLASCVIDYVNGLTCSGRKIKHKIFINWFYRVIKTDYFSSIYDNVVLLKKPPFESIKRFRVWNISAGLIRTLKLDVNYSIDQSSGKEILQLKDFVLDEPVSIITYLVNLHNPNSTLLGSDLQSRSLVLEYLLWATKECINQFEWVCYLLEYRKSYNLKPYIEEANKKIIQLELCLTYSSYLTGKFLTVADLCVAASVYRFVTIIGGEYWRSKYKFFMKWFYDVIKSEIFIKSEYLTPFFGDLVLPTKSIFDIIKRNRKWKIKCEIHPLNILGESKIPLTVFSQVLNISFKAKTYEKEIAFEKFNKLLIDADDDWSLWKLEYKVKPITMEFIYREVITEFNIQWLRESGAYMLGRLSVYGMKNNGAIAGVFLIRGQNYEPIFNVMPGWENFKYTRLNIVEPNDMEMFKTLWWGNKFKGKVIQSSDKF</sequence>
<dbReference type="GO" id="GO:0005737">
    <property type="term" value="C:cytoplasm"/>
    <property type="evidence" value="ECO:0007669"/>
    <property type="project" value="TreeGrafter"/>
</dbReference>
<gene>
    <name evidence="2" type="ORF">C6P40_004837</name>
</gene>